<dbReference type="AlphaFoldDB" id="A0A9D4SRV0"/>
<name>A0A9D4SRV0_RHISA</name>
<dbReference type="PANTHER" id="PTHR10131">
    <property type="entry name" value="TNF RECEPTOR ASSOCIATED FACTOR"/>
    <property type="match status" value="1"/>
</dbReference>
<keyword evidence="8" id="KW-1185">Reference proteome</keyword>
<sequence length="495" mass="55593">MAASGTEMIPFGFENDLDWVPTTFVEPFAPEKVCGVCGLVPQAMYVLPCDHRLCSECYRHVEKSHLCPLDKEAFDTGLVERTTWSVTEFKMLRVRCWNAKYGCRDEDTLSKMLLHLRTTCRFRTVRCRRCHAVVLHRRIVRHLDSDCEAYRIPGEQSVRDNAADCDQNASPPEGQQLASERIGATRAVSKARFDPGADRDTSAGSNDDVRGPFRKTSERALATKKRSFDRVVGGAANVNATNVSAWDIVKPVELVSAIVDSFEWPASAYDTTQLASTAVDANVGPTVSPAKKSKRQTSPESPVEQVIGERRVVWPFLPTLSPGFGKECCECTIENWSSFRAGQARAVIRNGRCECDTSPSSYGFLLVPSVAMGYVCFTVHAFRDSRRTIVPYPREENLNLRFVHPDGESSMDLTRVKRVSWDKCSFPLKDTPHQLHVARSRTDSWPPRRPCYTRGRCGYINRCPLDKQDFLAEDVVWSSTSSISKDSVLSRRVRC</sequence>
<reference evidence="7" key="1">
    <citation type="journal article" date="2020" name="Cell">
        <title>Large-Scale Comparative Analyses of Tick Genomes Elucidate Their Genetic Diversity and Vector Capacities.</title>
        <authorList>
            <consortium name="Tick Genome and Microbiome Consortium (TIGMIC)"/>
            <person name="Jia N."/>
            <person name="Wang J."/>
            <person name="Shi W."/>
            <person name="Du L."/>
            <person name="Sun Y."/>
            <person name="Zhan W."/>
            <person name="Jiang J.F."/>
            <person name="Wang Q."/>
            <person name="Zhang B."/>
            <person name="Ji P."/>
            <person name="Bell-Sakyi L."/>
            <person name="Cui X.M."/>
            <person name="Yuan T.T."/>
            <person name="Jiang B.G."/>
            <person name="Yang W.F."/>
            <person name="Lam T.T."/>
            <person name="Chang Q.C."/>
            <person name="Ding S.J."/>
            <person name="Wang X.J."/>
            <person name="Zhu J.G."/>
            <person name="Ruan X.D."/>
            <person name="Zhao L."/>
            <person name="Wei J.T."/>
            <person name="Ye R.Z."/>
            <person name="Que T.C."/>
            <person name="Du C.H."/>
            <person name="Zhou Y.H."/>
            <person name="Cheng J.X."/>
            <person name="Dai P.F."/>
            <person name="Guo W.B."/>
            <person name="Han X.H."/>
            <person name="Huang E.J."/>
            <person name="Li L.F."/>
            <person name="Wei W."/>
            <person name="Gao Y.C."/>
            <person name="Liu J.Z."/>
            <person name="Shao H.Z."/>
            <person name="Wang X."/>
            <person name="Wang C.C."/>
            <person name="Yang T.C."/>
            <person name="Huo Q.B."/>
            <person name="Li W."/>
            <person name="Chen H.Y."/>
            <person name="Chen S.E."/>
            <person name="Zhou L.G."/>
            <person name="Ni X.B."/>
            <person name="Tian J.H."/>
            <person name="Sheng Y."/>
            <person name="Liu T."/>
            <person name="Pan Y.S."/>
            <person name="Xia L.Y."/>
            <person name="Li J."/>
            <person name="Zhao F."/>
            <person name="Cao W.C."/>
        </authorList>
    </citation>
    <scope>NUCLEOTIDE SEQUENCE</scope>
    <source>
        <strain evidence="7">Rsan-2018</strain>
    </source>
</reference>
<dbReference type="GO" id="GO:0008270">
    <property type="term" value="F:zinc ion binding"/>
    <property type="evidence" value="ECO:0007669"/>
    <property type="project" value="UniProtKB-KW"/>
</dbReference>
<dbReference type="InterPro" id="IPR001841">
    <property type="entry name" value="Znf_RING"/>
</dbReference>
<keyword evidence="2 4" id="KW-0863">Zinc-finger</keyword>
<dbReference type="InterPro" id="IPR013083">
    <property type="entry name" value="Znf_RING/FYVE/PHD"/>
</dbReference>
<evidence type="ECO:0000313" key="8">
    <source>
        <dbReference type="Proteomes" id="UP000821837"/>
    </source>
</evidence>
<evidence type="ECO:0000256" key="3">
    <source>
        <dbReference type="ARBA" id="ARBA00022833"/>
    </source>
</evidence>
<keyword evidence="1" id="KW-0479">Metal-binding</keyword>
<protein>
    <recommendedName>
        <fullName evidence="6">RING-type domain-containing protein</fullName>
    </recommendedName>
</protein>
<dbReference type="SUPFAM" id="SSF57850">
    <property type="entry name" value="RING/U-box"/>
    <property type="match status" value="1"/>
</dbReference>
<evidence type="ECO:0000313" key="7">
    <source>
        <dbReference type="EMBL" id="KAH7942923.1"/>
    </source>
</evidence>
<evidence type="ECO:0000256" key="5">
    <source>
        <dbReference type="SAM" id="MobiDB-lite"/>
    </source>
</evidence>
<gene>
    <name evidence="7" type="ORF">HPB52_002698</name>
</gene>
<dbReference type="Proteomes" id="UP000821837">
    <property type="component" value="Unassembled WGS sequence"/>
</dbReference>
<dbReference type="VEuPathDB" id="VectorBase:RSAN_054717"/>
<keyword evidence="3" id="KW-0862">Zinc</keyword>
<proteinExistence type="predicted"/>
<dbReference type="PROSITE" id="PS50089">
    <property type="entry name" value="ZF_RING_2"/>
    <property type="match status" value="1"/>
</dbReference>
<dbReference type="Gene3D" id="3.30.40.10">
    <property type="entry name" value="Zinc/RING finger domain, C3HC4 (zinc finger)"/>
    <property type="match status" value="2"/>
</dbReference>
<evidence type="ECO:0000256" key="1">
    <source>
        <dbReference type="ARBA" id="ARBA00022723"/>
    </source>
</evidence>
<dbReference type="GO" id="GO:0005164">
    <property type="term" value="F:tumor necrosis factor receptor binding"/>
    <property type="evidence" value="ECO:0007669"/>
    <property type="project" value="TreeGrafter"/>
</dbReference>
<feature type="region of interest" description="Disordered" evidence="5">
    <location>
        <begin position="161"/>
        <end position="214"/>
    </location>
</feature>
<organism evidence="7 8">
    <name type="scientific">Rhipicephalus sanguineus</name>
    <name type="common">Brown dog tick</name>
    <name type="synonym">Ixodes sanguineus</name>
    <dbReference type="NCBI Taxonomy" id="34632"/>
    <lineage>
        <taxon>Eukaryota</taxon>
        <taxon>Metazoa</taxon>
        <taxon>Ecdysozoa</taxon>
        <taxon>Arthropoda</taxon>
        <taxon>Chelicerata</taxon>
        <taxon>Arachnida</taxon>
        <taxon>Acari</taxon>
        <taxon>Parasitiformes</taxon>
        <taxon>Ixodida</taxon>
        <taxon>Ixodoidea</taxon>
        <taxon>Ixodidae</taxon>
        <taxon>Rhipicephalinae</taxon>
        <taxon>Rhipicephalus</taxon>
        <taxon>Rhipicephalus</taxon>
    </lineage>
</organism>
<evidence type="ECO:0000259" key="6">
    <source>
        <dbReference type="PROSITE" id="PS50089"/>
    </source>
</evidence>
<dbReference type="SUPFAM" id="SSF49599">
    <property type="entry name" value="TRAF domain-like"/>
    <property type="match status" value="1"/>
</dbReference>
<feature type="region of interest" description="Disordered" evidence="5">
    <location>
        <begin position="283"/>
        <end position="304"/>
    </location>
</feature>
<reference evidence="7" key="2">
    <citation type="submission" date="2021-09" db="EMBL/GenBank/DDBJ databases">
        <authorList>
            <person name="Jia N."/>
            <person name="Wang J."/>
            <person name="Shi W."/>
            <person name="Du L."/>
            <person name="Sun Y."/>
            <person name="Zhan W."/>
            <person name="Jiang J."/>
            <person name="Wang Q."/>
            <person name="Zhang B."/>
            <person name="Ji P."/>
            <person name="Sakyi L.B."/>
            <person name="Cui X."/>
            <person name="Yuan T."/>
            <person name="Jiang B."/>
            <person name="Yang W."/>
            <person name="Lam T.T.-Y."/>
            <person name="Chang Q."/>
            <person name="Ding S."/>
            <person name="Wang X."/>
            <person name="Zhu J."/>
            <person name="Ruan X."/>
            <person name="Zhao L."/>
            <person name="Wei J."/>
            <person name="Que T."/>
            <person name="Du C."/>
            <person name="Cheng J."/>
            <person name="Dai P."/>
            <person name="Han X."/>
            <person name="Huang E."/>
            <person name="Gao Y."/>
            <person name="Liu J."/>
            <person name="Shao H."/>
            <person name="Ye R."/>
            <person name="Li L."/>
            <person name="Wei W."/>
            <person name="Wang X."/>
            <person name="Wang C."/>
            <person name="Huo Q."/>
            <person name="Li W."/>
            <person name="Guo W."/>
            <person name="Chen H."/>
            <person name="Chen S."/>
            <person name="Zhou L."/>
            <person name="Zhou L."/>
            <person name="Ni X."/>
            <person name="Tian J."/>
            <person name="Zhou Y."/>
            <person name="Sheng Y."/>
            <person name="Liu T."/>
            <person name="Pan Y."/>
            <person name="Xia L."/>
            <person name="Li J."/>
            <person name="Zhao F."/>
            <person name="Cao W."/>
        </authorList>
    </citation>
    <scope>NUCLEOTIDE SEQUENCE</scope>
    <source>
        <strain evidence="7">Rsan-2018</strain>
        <tissue evidence="7">Larvae</tissue>
    </source>
</reference>
<dbReference type="EMBL" id="JABSTV010001253">
    <property type="protein sequence ID" value="KAH7942923.1"/>
    <property type="molecule type" value="Genomic_DNA"/>
</dbReference>
<dbReference type="CDD" id="cd16449">
    <property type="entry name" value="RING-HC"/>
    <property type="match status" value="1"/>
</dbReference>
<dbReference type="InterPro" id="IPR017907">
    <property type="entry name" value="Znf_RING_CS"/>
</dbReference>
<comment type="caution">
    <text evidence="7">The sequence shown here is derived from an EMBL/GenBank/DDBJ whole genome shotgun (WGS) entry which is preliminary data.</text>
</comment>
<dbReference type="GO" id="GO:0009898">
    <property type="term" value="C:cytoplasmic side of plasma membrane"/>
    <property type="evidence" value="ECO:0007669"/>
    <property type="project" value="TreeGrafter"/>
</dbReference>
<feature type="domain" description="RING-type" evidence="6">
    <location>
        <begin position="34"/>
        <end position="71"/>
    </location>
</feature>
<feature type="compositionally biased region" description="Basic and acidic residues" evidence="5">
    <location>
        <begin position="191"/>
        <end position="214"/>
    </location>
</feature>
<evidence type="ECO:0000256" key="4">
    <source>
        <dbReference type="PROSITE-ProRule" id="PRU00175"/>
    </source>
</evidence>
<accession>A0A9D4SRV0</accession>
<dbReference type="PANTHER" id="PTHR10131:SF138">
    <property type="entry name" value="RE66324P"/>
    <property type="match status" value="1"/>
</dbReference>
<dbReference type="GO" id="GO:0043122">
    <property type="term" value="P:regulation of canonical NF-kappaB signal transduction"/>
    <property type="evidence" value="ECO:0007669"/>
    <property type="project" value="TreeGrafter"/>
</dbReference>
<evidence type="ECO:0000256" key="2">
    <source>
        <dbReference type="ARBA" id="ARBA00022771"/>
    </source>
</evidence>
<dbReference type="PROSITE" id="PS00518">
    <property type="entry name" value="ZF_RING_1"/>
    <property type="match status" value="1"/>
</dbReference>